<dbReference type="Pfam" id="PF25372">
    <property type="entry name" value="DUF7885"/>
    <property type="match status" value="2"/>
</dbReference>
<accession>A0A218XPJ9</accession>
<gene>
    <name evidence="8" type="ORF">CDL15_Pgr015744</name>
</gene>
<keyword evidence="5" id="KW-0539">Nucleus</keyword>
<evidence type="ECO:0000256" key="4">
    <source>
        <dbReference type="ARBA" id="ARBA00022786"/>
    </source>
</evidence>
<dbReference type="SMART" id="SM00256">
    <property type="entry name" value="FBOX"/>
    <property type="match status" value="1"/>
</dbReference>
<dbReference type="InterPro" id="IPR036047">
    <property type="entry name" value="F-box-like_dom_sf"/>
</dbReference>
<dbReference type="FunFam" id="3.80.10.10:FF:000473">
    <property type="entry name" value="EIN3-binding F-box protein 1"/>
    <property type="match status" value="1"/>
</dbReference>
<keyword evidence="3" id="KW-0936">Ethylene signaling pathway</keyword>
<dbReference type="GO" id="GO:0009873">
    <property type="term" value="P:ethylene-activated signaling pathway"/>
    <property type="evidence" value="ECO:0007669"/>
    <property type="project" value="UniProtKB-KW"/>
</dbReference>
<dbReference type="AlphaFoldDB" id="A0A218XPJ9"/>
<evidence type="ECO:0000313" key="8">
    <source>
        <dbReference type="EMBL" id="OWM86708.1"/>
    </source>
</evidence>
<dbReference type="PANTHER" id="PTHR13318">
    <property type="entry name" value="PARTNER OF PAIRED, ISOFORM B-RELATED"/>
    <property type="match status" value="1"/>
</dbReference>
<evidence type="ECO:0000256" key="3">
    <source>
        <dbReference type="ARBA" id="ARBA00022745"/>
    </source>
</evidence>
<comment type="subcellular location">
    <subcellularLocation>
        <location evidence="1">Nucleus</location>
    </subcellularLocation>
</comment>
<evidence type="ECO:0000259" key="7">
    <source>
        <dbReference type="SMART" id="SM00256"/>
    </source>
</evidence>
<sequence>MHSCPRETYAAVLVSIVAGSLFFALLGEFLGKRDFFRGDSICSNPKEPSLFLSLGRRVDVYFPPNKKSRVSAPIVFRENLVEPKVVSVEVLPDECLFEILRRLPGNQERSACACVSKRWLNLLSNIRRDELNADEVVLRTVGETVKEEEKEETQTESESDGYLSRILEGKKATDTRLAAISVGTAARGGLGKLLVRGSNTTRGVTDIGLRAVARGCPNLQVLSLWNVPCIGDEGLVEIAKGCPHLEKLDIRHCHSITDRCLVALAKGCPNLTEVTIESCRKVSNEGLQTLAKCCLNLKSVSVKDCPLVGDQGIAGLVSNASFVLTKLKLQGLNVTDLSLAVIGHYGKQVTELVLENLSNVSERGFWVMGNGHGLQKLRSLSVSSCQGVTDLGFDSIAKGCPNLKQLSVRRCSVLSDNGLVSFAKSAVSLEKLHLEECHRVTQYGLFGSIISSRETLKTLSVVNCFGVKDFDSSPPVVPSCESLRSLSIKNCPGFGDSNLVILGKICPRLQNLDLSGLCGITDSGLLPLSESCEDGLTRVNISGCVNLTDEAVTALCRNHGWGLEVLNLDSCPKIGDRSLGAISENCQLLNDLDVSNSAVSDLGMAALSRGDHLNLQILSVAGCHISDKSLPALKKLGKSLVGLNLQHCNGISRRSVNRLVEQLWKCDILY</sequence>
<dbReference type="GO" id="GO:0010105">
    <property type="term" value="P:negative regulation of ethylene-activated signaling pathway"/>
    <property type="evidence" value="ECO:0007669"/>
    <property type="project" value="UniProtKB-ARBA"/>
</dbReference>
<dbReference type="InterPro" id="IPR032675">
    <property type="entry name" value="LRR_dom_sf"/>
</dbReference>
<dbReference type="FunFam" id="3.80.10.10:FF:000451">
    <property type="entry name" value="EIN3-binding F-box protein 1"/>
    <property type="match status" value="1"/>
</dbReference>
<dbReference type="SUPFAM" id="SSF52047">
    <property type="entry name" value="RNI-like"/>
    <property type="match status" value="2"/>
</dbReference>
<keyword evidence="6" id="KW-1133">Transmembrane helix</keyword>
<keyword evidence="4" id="KW-0833">Ubl conjugation pathway</keyword>
<keyword evidence="6" id="KW-0472">Membrane</keyword>
<dbReference type="CDD" id="cd22159">
    <property type="entry name" value="F-box_AtTIR1-like"/>
    <property type="match status" value="1"/>
</dbReference>
<organism evidence="8 9">
    <name type="scientific">Punica granatum</name>
    <name type="common">Pomegranate</name>
    <dbReference type="NCBI Taxonomy" id="22663"/>
    <lineage>
        <taxon>Eukaryota</taxon>
        <taxon>Viridiplantae</taxon>
        <taxon>Streptophyta</taxon>
        <taxon>Embryophyta</taxon>
        <taxon>Tracheophyta</taxon>
        <taxon>Spermatophyta</taxon>
        <taxon>Magnoliopsida</taxon>
        <taxon>eudicotyledons</taxon>
        <taxon>Gunneridae</taxon>
        <taxon>Pentapetalae</taxon>
        <taxon>rosids</taxon>
        <taxon>malvids</taxon>
        <taxon>Myrtales</taxon>
        <taxon>Lythraceae</taxon>
        <taxon>Punica</taxon>
    </lineage>
</organism>
<evidence type="ECO:0000256" key="1">
    <source>
        <dbReference type="ARBA" id="ARBA00004123"/>
    </source>
</evidence>
<dbReference type="GO" id="GO:0019005">
    <property type="term" value="C:SCF ubiquitin ligase complex"/>
    <property type="evidence" value="ECO:0007669"/>
    <property type="project" value="TreeGrafter"/>
</dbReference>
<dbReference type="InterPro" id="IPR057207">
    <property type="entry name" value="FBXL15_LRR"/>
</dbReference>
<reference evidence="9" key="1">
    <citation type="journal article" date="2017" name="Plant J.">
        <title>The pomegranate (Punica granatum L.) genome and the genomics of punicalagin biosynthesis.</title>
        <authorList>
            <person name="Qin G."/>
            <person name="Xu C."/>
            <person name="Ming R."/>
            <person name="Tang H."/>
            <person name="Guyot R."/>
            <person name="Kramer E.M."/>
            <person name="Hu Y."/>
            <person name="Yi X."/>
            <person name="Qi Y."/>
            <person name="Xu X."/>
            <person name="Gao Z."/>
            <person name="Pan H."/>
            <person name="Jian J."/>
            <person name="Tian Y."/>
            <person name="Yue Z."/>
            <person name="Xu Y."/>
        </authorList>
    </citation>
    <scope>NUCLEOTIDE SEQUENCE [LARGE SCALE GENOMIC DNA]</scope>
    <source>
        <strain evidence="9">cv. Dabenzi</strain>
    </source>
</reference>
<evidence type="ECO:0000256" key="6">
    <source>
        <dbReference type="SAM" id="Phobius"/>
    </source>
</evidence>
<dbReference type="Gene3D" id="1.20.1280.50">
    <property type="match status" value="1"/>
</dbReference>
<comment type="pathway">
    <text evidence="2">Protein modification; protein ubiquitination.</text>
</comment>
<evidence type="ECO:0000313" key="9">
    <source>
        <dbReference type="Proteomes" id="UP000197138"/>
    </source>
</evidence>
<dbReference type="GO" id="GO:0031146">
    <property type="term" value="P:SCF-dependent proteasomal ubiquitin-dependent protein catabolic process"/>
    <property type="evidence" value="ECO:0007669"/>
    <property type="project" value="TreeGrafter"/>
</dbReference>
<dbReference type="InterPro" id="IPR001810">
    <property type="entry name" value="F-box_dom"/>
</dbReference>
<keyword evidence="6" id="KW-0812">Transmembrane</keyword>
<dbReference type="Proteomes" id="UP000197138">
    <property type="component" value="Unassembled WGS sequence"/>
</dbReference>
<comment type="caution">
    <text evidence="8">The sequence shown here is derived from an EMBL/GenBank/DDBJ whole genome shotgun (WGS) entry which is preliminary data.</text>
</comment>
<dbReference type="FunFam" id="3.80.10.10:FF:000595">
    <property type="entry name" value="EIN3-binding F-box protein 1"/>
    <property type="match status" value="1"/>
</dbReference>
<dbReference type="Gene3D" id="3.80.10.10">
    <property type="entry name" value="Ribonuclease Inhibitor"/>
    <property type="match status" value="4"/>
</dbReference>
<dbReference type="GO" id="GO:0005634">
    <property type="term" value="C:nucleus"/>
    <property type="evidence" value="ECO:0007669"/>
    <property type="project" value="UniProtKB-SubCell"/>
</dbReference>
<proteinExistence type="predicted"/>
<feature type="domain" description="F-box" evidence="7">
    <location>
        <begin position="91"/>
        <end position="130"/>
    </location>
</feature>
<dbReference type="SMART" id="SM00367">
    <property type="entry name" value="LRR_CC"/>
    <property type="match status" value="14"/>
</dbReference>
<name>A0A218XPJ9_PUNGR</name>
<dbReference type="Pfam" id="PF00646">
    <property type="entry name" value="F-box"/>
    <property type="match status" value="1"/>
</dbReference>
<dbReference type="InterPro" id="IPR006553">
    <property type="entry name" value="Leu-rich_rpt_Cys-con_subtyp"/>
</dbReference>
<dbReference type="PANTHER" id="PTHR13318:SF105">
    <property type="entry name" value="F-BOX_LRR-REPEAT PROTEIN 3"/>
    <property type="match status" value="1"/>
</dbReference>
<dbReference type="SUPFAM" id="SSF81383">
    <property type="entry name" value="F-box domain"/>
    <property type="match status" value="1"/>
</dbReference>
<evidence type="ECO:0000256" key="5">
    <source>
        <dbReference type="ARBA" id="ARBA00023242"/>
    </source>
</evidence>
<feature type="transmembrane region" description="Helical" evidence="6">
    <location>
        <begin position="12"/>
        <end position="31"/>
    </location>
</feature>
<evidence type="ECO:0000256" key="2">
    <source>
        <dbReference type="ARBA" id="ARBA00004906"/>
    </source>
</evidence>
<protein>
    <recommendedName>
        <fullName evidence="7">F-box domain-containing protein</fullName>
    </recommendedName>
</protein>
<dbReference type="EMBL" id="MTKT01001080">
    <property type="protein sequence ID" value="OWM86708.1"/>
    <property type="molecule type" value="Genomic_DNA"/>
</dbReference>